<evidence type="ECO:0000256" key="1">
    <source>
        <dbReference type="SAM" id="Phobius"/>
    </source>
</evidence>
<gene>
    <name evidence="2" type="ORF">VKT23_010913</name>
</gene>
<protein>
    <recommendedName>
        <fullName evidence="4">Heterokaryon incompatibility domain-containing protein</fullName>
    </recommendedName>
</protein>
<reference evidence="2 3" key="1">
    <citation type="submission" date="2024-01" db="EMBL/GenBank/DDBJ databases">
        <title>A draft genome for the cacao thread blight pathogen Marasmiellus scandens.</title>
        <authorList>
            <person name="Baruah I.K."/>
            <person name="Leung J."/>
            <person name="Bukari Y."/>
            <person name="Amoako-Attah I."/>
            <person name="Meinhardt L.W."/>
            <person name="Bailey B.A."/>
            <person name="Cohen S.P."/>
        </authorList>
    </citation>
    <scope>NUCLEOTIDE SEQUENCE [LARGE SCALE GENOMIC DNA]</scope>
    <source>
        <strain evidence="2 3">GH-19</strain>
    </source>
</reference>
<name>A0ABR1JBF4_9AGAR</name>
<keyword evidence="1" id="KW-0812">Transmembrane</keyword>
<keyword evidence="1" id="KW-0472">Membrane</keyword>
<accession>A0ABR1JBF4</accession>
<evidence type="ECO:0008006" key="4">
    <source>
        <dbReference type="Google" id="ProtNLM"/>
    </source>
</evidence>
<dbReference type="Proteomes" id="UP001498398">
    <property type="component" value="Unassembled WGS sequence"/>
</dbReference>
<dbReference type="EMBL" id="JBANRG010000022">
    <property type="protein sequence ID" value="KAK7455876.1"/>
    <property type="molecule type" value="Genomic_DNA"/>
</dbReference>
<proteinExistence type="predicted"/>
<evidence type="ECO:0000313" key="2">
    <source>
        <dbReference type="EMBL" id="KAK7455876.1"/>
    </source>
</evidence>
<evidence type="ECO:0000313" key="3">
    <source>
        <dbReference type="Proteomes" id="UP001498398"/>
    </source>
</evidence>
<organism evidence="2 3">
    <name type="scientific">Marasmiellus scandens</name>
    <dbReference type="NCBI Taxonomy" id="2682957"/>
    <lineage>
        <taxon>Eukaryota</taxon>
        <taxon>Fungi</taxon>
        <taxon>Dikarya</taxon>
        <taxon>Basidiomycota</taxon>
        <taxon>Agaricomycotina</taxon>
        <taxon>Agaricomycetes</taxon>
        <taxon>Agaricomycetidae</taxon>
        <taxon>Agaricales</taxon>
        <taxon>Marasmiineae</taxon>
        <taxon>Omphalotaceae</taxon>
        <taxon>Marasmiellus</taxon>
    </lineage>
</organism>
<keyword evidence="3" id="KW-1185">Reference proteome</keyword>
<sequence length="742" mass="84099">MTEPKNTVEYYSLEARADSILQVSRAGTKLSPKSSSITRLFVEDPGIRGSSWLHPYNEQRFHVFGNVARFILSNLLSPFFYPFPVMGAVVQLGSGDTTDVFSGQEDNERKYIYQLPDAVLRYPPGYSDPGRVPLVNSSAGVIAYRMPASIDVYETTNVQPHWMLEVQIRDGKYAAHRQINWTADGQNHEYSAISYGMRSAFVLFEEAGKQALDEKPEGKEWSLADRRRISEQLLIEFCSTARRGNHQVPPNRTEYIWLDEFCISENGEENHDDKVRKERKEELGRMADIFRGAETVIVFCHILDCDHTTLDCPWGNRLFTLGEILHANSIGRMTRTVVEKNTKARTFLEFESARSFRERMMYYAAQARRWHLHSLLRNSINSGSSTWQMAIHALMVEAIRRDRETGYKNHKLLGQGLNGLLPRRACLHHLKGEDGWVDLAWLLELNQGFYNAASLAAICDLNDTPQSGNGWLGPPIEPKAGSERLEPLVHAFPIGAKDRSGNPTAFLNIVGAETIEIQPSVKRDGRALFNNPVYKWKKIVSTLLLFLFWLIGIILISVSLNATIAVLYVSSVIFNTYRLIVSTSSIEHDGWVFLSKERMNDGSNGDIAWGSYPEYILGQFDAGLGELVEWGEQQMVPKWNVSEPQFKIGYLVDLRSKIKIKVAVTERPNCMAVLAVHGTGVTYMLLNRQDGADEVAKKVGMVNLPPYTLAYTRKSGSLRVGLVEEREEKKKPCAFMRWWNSR</sequence>
<keyword evidence="1" id="KW-1133">Transmembrane helix</keyword>
<comment type="caution">
    <text evidence="2">The sequence shown here is derived from an EMBL/GenBank/DDBJ whole genome shotgun (WGS) entry which is preliminary data.</text>
</comment>
<feature type="transmembrane region" description="Helical" evidence="1">
    <location>
        <begin position="543"/>
        <end position="569"/>
    </location>
</feature>